<comment type="subcellular location">
    <subcellularLocation>
        <location evidence="1 7">Cytoplasm</location>
    </subcellularLocation>
</comment>
<feature type="coiled-coil region" evidence="7">
    <location>
        <begin position="174"/>
        <end position="201"/>
    </location>
</feature>
<evidence type="ECO:0000256" key="3">
    <source>
        <dbReference type="ARBA" id="ARBA00022741"/>
    </source>
</evidence>
<proteinExistence type="inferred from homology"/>
<evidence type="ECO:0000256" key="2">
    <source>
        <dbReference type="ARBA" id="ARBA00022490"/>
    </source>
</evidence>
<dbReference type="GO" id="GO:0003677">
    <property type="term" value="F:DNA binding"/>
    <property type="evidence" value="ECO:0007669"/>
    <property type="project" value="UniProtKB-UniRule"/>
</dbReference>
<comment type="function">
    <text evidence="7">Required for chromosome condensation and partitioning.</text>
</comment>
<sequence length="1186" mass="135516">MFLKQLDIIGFKSFAEKTTLDFVSGVTAVVGPNGSGKSNITDAIRWVLGEQSARSLRGGKMEDVIFAGSDSRKSLNFAEVSLTLNNEDNTLPLEYNEVCVTRRVFRTGDSEYLLNGHSCRLKDIIDLFMDSGLGKEAFSIISQGKIEEILNSKPEERRTIFEEAAGVLKYKTRKKKASHKLQETTENLNRVNDILYELEGQLEPLEMQASMAKDYLQKKQDLETHEIALTVHEIGEKHTHWENSKKVLEKLTVQEKDLSADIQQVELSLESERTQLAALDEKIAEWQSALLTSSKDLEKLQGRLGILKERKNNAALNSGQLQKNITDAEQKIIQIKQKQEETKAELLEKKNEAQKLKKILSDKRKQVSTLNGSIEETIESLKSDYIEVLNQQATAKNEFRYLQQQLEQQIAKSNRLDQENKKYLEQRAHYLSQLDEKMQEVEKIDNELTFQIEQFRKTQILTKETKEKYEAKNDLLNKAYQFIQKAQSRKDTLEEMEEDYTGFYYGVKEVLKAKKSELDGIEGAIAELIHVPQQFAKAMETALGGAMQHIVVNSEANARNAIAFLKRKQLGRATFLPMDVIKGRNLPVHQQRDLTNHSSFIGIAADLVDCEHSYKQVIQHLLGNIVIADSLAGANQLAKLLQFRYRIVTLDGDVVNPGGSMTGGASKQKTTSLLGRKTELEELKTKLIEMKSKTKELEEEWQHLKDQLTSNEQQLEMMKENGDKLRSQKNEAQAELSHIEMTKKNVDDRLALYDLETSELKEEKNKIKERMSALEEITSNCSEKIISLNTKIDELTKQRNDERHSKESLEKEINELSSRYAVINEQLQSTQKQLANLATEFEEIESHKNSLMDEWGFIQGEMTGHQTSEEDLAQLIQQGTSEKDRIEKQLNKEREDRFQIQVAIEQMEANLKEQKRLYSGISNALRDEEVKKNRLDVELDNLLHMLREDYSLSYEGAKDQYPLILPVEETRKKVKLIKLGIEELGSVNLGAIEEYDRVYERYHFLLEQQTDLTEAKTHLFRVMDEMDDEMKRRFGTTFHEIQDQFTGVFRALFGGGRAELKLTDPTDLLNTGVDIVAQPPGKKLQNLSLLSGGERSLTAIALLFSILKIRPVPFCVLDEVEAALDEANVQRFSHYLRAFSQETQFIVITHRQGTMQGADVLYGVTMQESGVSKIVSVKLENTQEIV</sequence>
<dbReference type="SUPFAM" id="SSF52540">
    <property type="entry name" value="P-loop containing nucleoside triphosphate hydrolases"/>
    <property type="match status" value="1"/>
</dbReference>
<dbReference type="Gene3D" id="3.40.50.300">
    <property type="entry name" value="P-loop containing nucleotide triphosphate hydrolases"/>
    <property type="match status" value="2"/>
</dbReference>
<dbReference type="GO" id="GO:0005524">
    <property type="term" value="F:ATP binding"/>
    <property type="evidence" value="ECO:0007669"/>
    <property type="project" value="UniProtKB-UniRule"/>
</dbReference>
<evidence type="ECO:0000313" key="9">
    <source>
        <dbReference type="EMBL" id="OAK72581.1"/>
    </source>
</evidence>
<dbReference type="InterPro" id="IPR003395">
    <property type="entry name" value="RecF/RecN/SMC_N"/>
</dbReference>
<dbReference type="Proteomes" id="UP000077881">
    <property type="component" value="Unassembled WGS sequence"/>
</dbReference>
<comment type="similarity">
    <text evidence="7">Belongs to the SMC family.</text>
</comment>
<feature type="binding site" evidence="7">
    <location>
        <begin position="32"/>
        <end position="39"/>
    </location>
    <ligand>
        <name>ATP</name>
        <dbReference type="ChEBI" id="CHEBI:30616"/>
    </ligand>
</feature>
<dbReference type="Pfam" id="PF02463">
    <property type="entry name" value="SMC_N"/>
    <property type="match status" value="1"/>
</dbReference>
<dbReference type="CDD" id="cd03278">
    <property type="entry name" value="ABC_SMC_barmotin"/>
    <property type="match status" value="2"/>
</dbReference>
<keyword evidence="2 7" id="KW-0963">Cytoplasm</keyword>
<keyword evidence="10" id="KW-1185">Reference proteome</keyword>
<dbReference type="GO" id="GO:0016887">
    <property type="term" value="F:ATP hydrolysis activity"/>
    <property type="evidence" value="ECO:0007669"/>
    <property type="project" value="InterPro"/>
</dbReference>
<dbReference type="FunFam" id="3.40.50.300:FF:000984">
    <property type="entry name" value="Chromosome partition protein Smc"/>
    <property type="match status" value="1"/>
</dbReference>
<evidence type="ECO:0000256" key="5">
    <source>
        <dbReference type="ARBA" id="ARBA00023054"/>
    </source>
</evidence>
<comment type="subunit">
    <text evidence="7">Homodimer.</text>
</comment>
<dbReference type="SUPFAM" id="SSF75553">
    <property type="entry name" value="Smc hinge domain"/>
    <property type="match status" value="1"/>
</dbReference>
<protein>
    <recommendedName>
        <fullName evidence="7">Chromosome partition protein Smc</fullName>
    </recommendedName>
</protein>
<dbReference type="GO" id="GO:0006260">
    <property type="term" value="P:DNA replication"/>
    <property type="evidence" value="ECO:0007669"/>
    <property type="project" value="UniProtKB-UniRule"/>
</dbReference>
<feature type="coiled-coil region" evidence="7">
    <location>
        <begin position="248"/>
        <end position="366"/>
    </location>
</feature>
<dbReference type="Pfam" id="PF06470">
    <property type="entry name" value="SMC_hinge"/>
    <property type="match status" value="1"/>
</dbReference>
<dbReference type="PANTHER" id="PTHR43977">
    <property type="entry name" value="STRUCTURAL MAINTENANCE OF CHROMOSOMES PROTEIN 3"/>
    <property type="match status" value="1"/>
</dbReference>
<dbReference type="PIRSF" id="PIRSF005719">
    <property type="entry name" value="SMC"/>
    <property type="match status" value="1"/>
</dbReference>
<dbReference type="OrthoDB" id="9808768at2"/>
<dbReference type="GO" id="GO:0007062">
    <property type="term" value="P:sister chromatid cohesion"/>
    <property type="evidence" value="ECO:0007669"/>
    <property type="project" value="InterPro"/>
</dbReference>
<name>A0A177ZXE9_9BACI</name>
<evidence type="ECO:0000313" key="10">
    <source>
        <dbReference type="Proteomes" id="UP000077881"/>
    </source>
</evidence>
<feature type="coiled-coil region" evidence="7">
    <location>
        <begin position="680"/>
        <end position="924"/>
    </location>
</feature>
<dbReference type="RefSeq" id="WP_064467944.1">
    <property type="nucleotide sequence ID" value="NZ_JAGGKH010000002.1"/>
</dbReference>
<dbReference type="InterPro" id="IPR027417">
    <property type="entry name" value="P-loop_NTPase"/>
</dbReference>
<dbReference type="InterPro" id="IPR036277">
    <property type="entry name" value="SMC_hinge_sf"/>
</dbReference>
<keyword evidence="3 7" id="KW-0547">Nucleotide-binding</keyword>
<feature type="coiled-coil region" evidence="7">
    <location>
        <begin position="406"/>
        <end position="486"/>
    </location>
</feature>
<evidence type="ECO:0000256" key="1">
    <source>
        <dbReference type="ARBA" id="ARBA00004496"/>
    </source>
</evidence>
<dbReference type="EMBL" id="LDJR01000037">
    <property type="protein sequence ID" value="OAK72581.1"/>
    <property type="molecule type" value="Genomic_DNA"/>
</dbReference>
<evidence type="ECO:0000256" key="7">
    <source>
        <dbReference type="HAMAP-Rule" id="MF_01894"/>
    </source>
</evidence>
<keyword evidence="6 7" id="KW-0238">DNA-binding</keyword>
<evidence type="ECO:0000256" key="4">
    <source>
        <dbReference type="ARBA" id="ARBA00022840"/>
    </source>
</evidence>
<dbReference type="Gene3D" id="1.20.1060.20">
    <property type="match status" value="1"/>
</dbReference>
<comment type="caution">
    <text evidence="9">The sequence shown here is derived from an EMBL/GenBank/DDBJ whole genome shotgun (WGS) entry which is preliminary data.</text>
</comment>
<keyword evidence="4 7" id="KW-0067">ATP-binding</keyword>
<comment type="domain">
    <text evidence="7">Contains large globular domains required for ATP hydrolysis at each terminus and a third globular domain forming a flexible hinge near the middle of the molecule. These domains are separated by coiled-coil structures.</text>
</comment>
<dbReference type="FunFam" id="3.40.50.300:FF:000901">
    <property type="entry name" value="Chromosome partition protein Smc"/>
    <property type="match status" value="1"/>
</dbReference>
<dbReference type="GO" id="GO:0005694">
    <property type="term" value="C:chromosome"/>
    <property type="evidence" value="ECO:0007669"/>
    <property type="project" value="InterPro"/>
</dbReference>
<dbReference type="InterPro" id="IPR010935">
    <property type="entry name" value="SMC_hinge"/>
</dbReference>
<dbReference type="GO" id="GO:0030261">
    <property type="term" value="P:chromosome condensation"/>
    <property type="evidence" value="ECO:0007669"/>
    <property type="project" value="InterPro"/>
</dbReference>
<dbReference type="NCBIfam" id="TIGR02168">
    <property type="entry name" value="SMC_prok_B"/>
    <property type="match status" value="1"/>
</dbReference>
<reference evidence="9 10" key="1">
    <citation type="submission" date="2015-05" db="EMBL/GenBank/DDBJ databases">
        <title>Comparison of genome.</title>
        <authorList>
            <person name="Zheng Z."/>
            <person name="Sun M."/>
        </authorList>
    </citation>
    <scope>NUCLEOTIDE SEQUENCE [LARGE SCALE GENOMIC DNA]</scope>
    <source>
        <strain evidence="9 10">G25-74</strain>
    </source>
</reference>
<evidence type="ECO:0000256" key="6">
    <source>
        <dbReference type="ARBA" id="ARBA00023125"/>
    </source>
</evidence>
<feature type="domain" description="SMC hinge" evidence="8">
    <location>
        <begin position="519"/>
        <end position="638"/>
    </location>
</feature>
<organism evidence="9 10">
    <name type="scientific">Lederbergia galactosidilytica</name>
    <dbReference type="NCBI Taxonomy" id="217031"/>
    <lineage>
        <taxon>Bacteria</taxon>
        <taxon>Bacillati</taxon>
        <taxon>Bacillota</taxon>
        <taxon>Bacilli</taxon>
        <taxon>Bacillales</taxon>
        <taxon>Bacillaceae</taxon>
        <taxon>Lederbergia</taxon>
    </lineage>
</organism>
<dbReference type="InterPro" id="IPR024704">
    <property type="entry name" value="SMC"/>
</dbReference>
<dbReference type="STRING" id="217031.ABB05_08330"/>
<dbReference type="PATRIC" id="fig|217031.6.peg.1762"/>
<dbReference type="AlphaFoldDB" id="A0A177ZXE9"/>
<keyword evidence="5 7" id="KW-0175">Coiled coil</keyword>
<dbReference type="HAMAP" id="MF_01894">
    <property type="entry name" value="Smc_prok"/>
    <property type="match status" value="1"/>
</dbReference>
<dbReference type="GO" id="GO:0005737">
    <property type="term" value="C:cytoplasm"/>
    <property type="evidence" value="ECO:0007669"/>
    <property type="project" value="UniProtKB-SubCell"/>
</dbReference>
<dbReference type="SMART" id="SM00968">
    <property type="entry name" value="SMC_hinge"/>
    <property type="match status" value="1"/>
</dbReference>
<evidence type="ECO:0000259" key="8">
    <source>
        <dbReference type="SMART" id="SM00968"/>
    </source>
</evidence>
<dbReference type="InterPro" id="IPR011890">
    <property type="entry name" value="SMC_prok"/>
</dbReference>
<accession>A0A177ZXE9</accession>
<gene>
    <name evidence="7" type="primary">smc</name>
    <name evidence="9" type="ORF">ABB05_08330</name>
</gene>
<dbReference type="Gene3D" id="3.30.70.1620">
    <property type="match status" value="1"/>
</dbReference>
<dbReference type="GO" id="GO:0007059">
    <property type="term" value="P:chromosome segregation"/>
    <property type="evidence" value="ECO:0007669"/>
    <property type="project" value="UniProtKB-UniRule"/>
</dbReference>